<reference evidence="2" key="2">
    <citation type="submission" date="2025-09" db="UniProtKB">
        <authorList>
            <consortium name="Ensembl"/>
        </authorList>
    </citation>
    <scope>IDENTIFICATION</scope>
</reference>
<dbReference type="Pfam" id="PF16209">
    <property type="entry name" value="PhoLip_ATPase_N"/>
    <property type="match status" value="1"/>
</dbReference>
<dbReference type="GO" id="GO:0045332">
    <property type="term" value="P:phospholipid translocation"/>
    <property type="evidence" value="ECO:0007669"/>
    <property type="project" value="TreeGrafter"/>
</dbReference>
<organism evidence="2 3">
    <name type="scientific">Naja naja</name>
    <name type="common">Indian cobra</name>
    <dbReference type="NCBI Taxonomy" id="35670"/>
    <lineage>
        <taxon>Eukaryota</taxon>
        <taxon>Metazoa</taxon>
        <taxon>Chordata</taxon>
        <taxon>Craniata</taxon>
        <taxon>Vertebrata</taxon>
        <taxon>Euteleostomi</taxon>
        <taxon>Lepidosauria</taxon>
        <taxon>Squamata</taxon>
        <taxon>Bifurcata</taxon>
        <taxon>Unidentata</taxon>
        <taxon>Episquamata</taxon>
        <taxon>Toxicofera</taxon>
        <taxon>Serpentes</taxon>
        <taxon>Colubroidea</taxon>
        <taxon>Elapidae</taxon>
        <taxon>Elapinae</taxon>
        <taxon>Naja</taxon>
    </lineage>
</organism>
<protein>
    <recommendedName>
        <fullName evidence="1">P-type ATPase N-terminal domain-containing protein</fullName>
    </recommendedName>
</protein>
<sequence length="110" mass="13019">MFIAHSKFQKELGRVLKTYCKNGIRTTKYTLLTFVPQNLFEQFHRLANIYFLLLAIINWFPQLEVFQRDITMVPLIAVLLAIAVKDGIEDYKRYKLDQQINSSKTKTYNK</sequence>
<dbReference type="PANTHER" id="PTHR24092">
    <property type="entry name" value="PROBABLE PHOSPHOLIPID-TRANSPORTING ATPASE"/>
    <property type="match status" value="1"/>
</dbReference>
<dbReference type="PANTHER" id="PTHR24092:SF79">
    <property type="entry name" value="PHOSPHOLIPID-TRANSPORTING ATPASE VB"/>
    <property type="match status" value="1"/>
</dbReference>
<dbReference type="AlphaFoldDB" id="A0A8C6VD92"/>
<evidence type="ECO:0000259" key="1">
    <source>
        <dbReference type="Pfam" id="PF16209"/>
    </source>
</evidence>
<dbReference type="Ensembl" id="ENSNNAT00000004530.1">
    <property type="protein sequence ID" value="ENSNNAP00000004328.1"/>
    <property type="gene ID" value="ENSNNAG00000002906.1"/>
</dbReference>
<proteinExistence type="predicted"/>
<dbReference type="GeneTree" id="ENSGT00940000159531"/>
<accession>A0A8C6VD92</accession>
<dbReference type="GO" id="GO:0005886">
    <property type="term" value="C:plasma membrane"/>
    <property type="evidence" value="ECO:0007669"/>
    <property type="project" value="TreeGrafter"/>
</dbReference>
<dbReference type="InterPro" id="IPR023298">
    <property type="entry name" value="ATPase_P-typ_TM_dom_sf"/>
</dbReference>
<dbReference type="SUPFAM" id="SSF81665">
    <property type="entry name" value="Calcium ATPase, transmembrane domain M"/>
    <property type="match status" value="1"/>
</dbReference>
<evidence type="ECO:0000313" key="3">
    <source>
        <dbReference type="Proteomes" id="UP000694559"/>
    </source>
</evidence>
<evidence type="ECO:0000313" key="2">
    <source>
        <dbReference type="Ensembl" id="ENSNNAP00000004328.1"/>
    </source>
</evidence>
<dbReference type="OMA" id="ITMVPLI"/>
<keyword evidence="3" id="KW-1185">Reference proteome</keyword>
<dbReference type="InterPro" id="IPR032631">
    <property type="entry name" value="P-type_ATPase_N"/>
</dbReference>
<dbReference type="Proteomes" id="UP000694559">
    <property type="component" value="Unplaced"/>
</dbReference>
<reference evidence="2" key="1">
    <citation type="submission" date="2025-08" db="UniProtKB">
        <authorList>
            <consortium name="Ensembl"/>
        </authorList>
    </citation>
    <scope>IDENTIFICATION</scope>
</reference>
<dbReference type="GO" id="GO:0140326">
    <property type="term" value="F:ATPase-coupled intramembrane lipid transporter activity"/>
    <property type="evidence" value="ECO:0007669"/>
    <property type="project" value="TreeGrafter"/>
</dbReference>
<name>A0A8C6VD92_NAJNA</name>
<feature type="domain" description="P-type ATPase N-terminal" evidence="1">
    <location>
        <begin position="17"/>
        <end position="70"/>
    </location>
</feature>
<dbReference type="OrthoDB" id="9022183at2759"/>